<keyword evidence="8" id="KW-1185">Reference proteome</keyword>
<dbReference type="PANTHER" id="PTHR43026:SF1">
    <property type="entry name" value="2-HYDROXYACID DEHYDROGENASE HOMOLOG 1-RELATED"/>
    <property type="match status" value="1"/>
</dbReference>
<feature type="domain" description="D-isomer specific 2-hydroxyacid dehydrogenase catalytic" evidence="5">
    <location>
        <begin position="16"/>
        <end position="329"/>
    </location>
</feature>
<dbReference type="PANTHER" id="PTHR43026">
    <property type="entry name" value="2-HYDROXYACID DEHYDROGENASE HOMOLOG 1-RELATED"/>
    <property type="match status" value="1"/>
</dbReference>
<evidence type="ECO:0000256" key="3">
    <source>
        <dbReference type="ARBA" id="ARBA00023027"/>
    </source>
</evidence>
<name>A0ABP5GP80_9ACTN</name>
<evidence type="ECO:0000256" key="1">
    <source>
        <dbReference type="ARBA" id="ARBA00005854"/>
    </source>
</evidence>
<gene>
    <name evidence="7" type="ORF">GCM10009839_70830</name>
</gene>
<reference evidence="8" key="1">
    <citation type="journal article" date="2019" name="Int. J. Syst. Evol. Microbiol.">
        <title>The Global Catalogue of Microorganisms (GCM) 10K type strain sequencing project: providing services to taxonomists for standard genome sequencing and annotation.</title>
        <authorList>
            <consortium name="The Broad Institute Genomics Platform"/>
            <consortium name="The Broad Institute Genome Sequencing Center for Infectious Disease"/>
            <person name="Wu L."/>
            <person name="Ma J."/>
        </authorList>
    </citation>
    <scope>NUCLEOTIDE SEQUENCE [LARGE SCALE GENOMIC DNA]</scope>
    <source>
        <strain evidence="8">JCM 16014</strain>
    </source>
</reference>
<dbReference type="SUPFAM" id="SSF51735">
    <property type="entry name" value="NAD(P)-binding Rossmann-fold domains"/>
    <property type="match status" value="1"/>
</dbReference>
<evidence type="ECO:0000313" key="7">
    <source>
        <dbReference type="EMBL" id="GAA2052962.1"/>
    </source>
</evidence>
<protein>
    <submittedName>
        <fullName evidence="7">2-hydroxyacid dehydrogenase</fullName>
    </submittedName>
</protein>
<keyword evidence="3" id="KW-0520">NAD</keyword>
<accession>A0ABP5GP80</accession>
<dbReference type="CDD" id="cd12183">
    <property type="entry name" value="LDH_like_2"/>
    <property type="match status" value="1"/>
</dbReference>
<dbReference type="InterPro" id="IPR029752">
    <property type="entry name" value="D-isomer_DH_CS1"/>
</dbReference>
<dbReference type="EMBL" id="BAAAQN010000055">
    <property type="protein sequence ID" value="GAA2052962.1"/>
    <property type="molecule type" value="Genomic_DNA"/>
</dbReference>
<dbReference type="PROSITE" id="PS00065">
    <property type="entry name" value="D_2_HYDROXYACID_DH_1"/>
    <property type="match status" value="1"/>
</dbReference>
<proteinExistence type="inferred from homology"/>
<evidence type="ECO:0000259" key="5">
    <source>
        <dbReference type="Pfam" id="PF00389"/>
    </source>
</evidence>
<evidence type="ECO:0000256" key="4">
    <source>
        <dbReference type="RuleBase" id="RU003719"/>
    </source>
</evidence>
<dbReference type="Gene3D" id="3.40.50.720">
    <property type="entry name" value="NAD(P)-binding Rossmann-like Domain"/>
    <property type="match status" value="2"/>
</dbReference>
<dbReference type="Pfam" id="PF00389">
    <property type="entry name" value="2-Hacid_dh"/>
    <property type="match status" value="1"/>
</dbReference>
<keyword evidence="2 4" id="KW-0560">Oxidoreductase</keyword>
<dbReference type="InterPro" id="IPR058205">
    <property type="entry name" value="D-LDH-like"/>
</dbReference>
<dbReference type="PROSITE" id="PS00670">
    <property type="entry name" value="D_2_HYDROXYACID_DH_2"/>
    <property type="match status" value="1"/>
</dbReference>
<organism evidence="7 8">
    <name type="scientific">Catenulispora yoronensis</name>
    <dbReference type="NCBI Taxonomy" id="450799"/>
    <lineage>
        <taxon>Bacteria</taxon>
        <taxon>Bacillati</taxon>
        <taxon>Actinomycetota</taxon>
        <taxon>Actinomycetes</taxon>
        <taxon>Catenulisporales</taxon>
        <taxon>Catenulisporaceae</taxon>
        <taxon>Catenulispora</taxon>
    </lineage>
</organism>
<dbReference type="Proteomes" id="UP001500751">
    <property type="component" value="Unassembled WGS sequence"/>
</dbReference>
<comment type="caution">
    <text evidence="7">The sequence shown here is derived from an EMBL/GenBank/DDBJ whole genome shotgun (WGS) entry which is preliminary data.</text>
</comment>
<dbReference type="InterPro" id="IPR036291">
    <property type="entry name" value="NAD(P)-bd_dom_sf"/>
</dbReference>
<evidence type="ECO:0000256" key="2">
    <source>
        <dbReference type="ARBA" id="ARBA00023002"/>
    </source>
</evidence>
<evidence type="ECO:0000313" key="8">
    <source>
        <dbReference type="Proteomes" id="UP001500751"/>
    </source>
</evidence>
<dbReference type="SUPFAM" id="SSF52283">
    <property type="entry name" value="Formate/glycerate dehydrogenase catalytic domain-like"/>
    <property type="match status" value="1"/>
</dbReference>
<feature type="domain" description="D-isomer specific 2-hydroxyacid dehydrogenase NAD-binding" evidence="6">
    <location>
        <begin position="115"/>
        <end position="301"/>
    </location>
</feature>
<dbReference type="InterPro" id="IPR029753">
    <property type="entry name" value="D-isomer_DH_CS"/>
</dbReference>
<dbReference type="PROSITE" id="PS00671">
    <property type="entry name" value="D_2_HYDROXYACID_DH_3"/>
    <property type="match status" value="1"/>
</dbReference>
<dbReference type="InterPro" id="IPR006140">
    <property type="entry name" value="D-isomer_DH_NAD-bd"/>
</dbReference>
<dbReference type="InterPro" id="IPR006139">
    <property type="entry name" value="D-isomer_2_OHA_DH_cat_dom"/>
</dbReference>
<dbReference type="Pfam" id="PF02826">
    <property type="entry name" value="2-Hacid_dh_C"/>
    <property type="match status" value="1"/>
</dbReference>
<sequence length="336" mass="36458">MAQADEVLAFGVQTRDERAILESAFAGRYPLRCLDVVLNEDTAPLADGYEVVSASVNADLSAPVLRRLDTGGTKAVCQRSTGFNNIDLDEAERLGLYIARVDYYSPYSVAEFAWTLALGLDRNLPRATIRTRDFDFRLDGLLGRDVHGRTIGVIGTGKIGESFARIAAGFGVTLLGWDARPNPACEALGLTYVPLPDLLAASDVISLHVPLLPETHHLIDAPALSTMKPDALLINTSRGGLINSEALVKALKEHRLGGVALDVYEEEAGVFFYDRSHEVVADDVLARLMTFPNVLVTSHQAYFTRDAVEQIVNTTLANVDAYYAGRRTAATLVPRG</sequence>
<comment type="similarity">
    <text evidence="1 4">Belongs to the D-isomer specific 2-hydroxyacid dehydrogenase family.</text>
</comment>
<evidence type="ECO:0000259" key="6">
    <source>
        <dbReference type="Pfam" id="PF02826"/>
    </source>
</evidence>
<dbReference type="RefSeq" id="WP_344670067.1">
    <property type="nucleotide sequence ID" value="NZ_BAAAQN010000055.1"/>
</dbReference>